<sequence length="390" mass="42641">MELGADHGVSSDHGCDIARVVRDHQLVFSLRRFKSIGMNKVDILTGKPFENRMRRPRLGLSQGIPAHLRDFQGRVAGLDRRDIAGDPVKTLVHTMLQPPRRHQLHPDADAQIGFGLAQGEISYGLQQSVNRLDPCQTIAKSALSGQHQIIGTHHSIGVSGNLHRLTGNALKRLGSGAEVPRPVIDNDNLHGSAVQRAFGRRNLIGRPRVNTRRHTHRAGKSLEAGFSAVVTVLTIQDGNMNIGLRRIGHGLEELTEQLGFHGPQSRHLKGRVPDQMRAAGEIDHSPRQRLVHRHVGVAIAVDPSLVPQGFLERLAQHKADILSGVVRINVQITFGFDGQVDECMLTQQVEHVVKEANAGRNLVRTGAIEVKGQGNVGFTGCALQRYGPRG</sequence>
<reference evidence="1" key="1">
    <citation type="journal article" date="2011" name="Environ. Microbiol.">
        <title>Time-series analyses of Monterey Bay coastal microbial picoplankton using a 'genome proxy' microarray.</title>
        <authorList>
            <person name="Rich V.I."/>
            <person name="Pham V.D."/>
            <person name="Eppley J."/>
            <person name="Shi Y."/>
            <person name="DeLong E.F."/>
        </authorList>
    </citation>
    <scope>NUCLEOTIDE SEQUENCE</scope>
</reference>
<proteinExistence type="predicted"/>
<organism evidence="1">
    <name type="scientific">uncultured alpha proteobacterium HF0010_30A23</name>
    <dbReference type="NCBI Taxonomy" id="710802"/>
    <lineage>
        <taxon>Bacteria</taxon>
        <taxon>Pseudomonadati</taxon>
        <taxon>Pseudomonadota</taxon>
        <taxon>Alphaproteobacteria</taxon>
        <taxon>environmental samples</taxon>
    </lineage>
</organism>
<accession>E0XRK4</accession>
<evidence type="ECO:0000313" key="1">
    <source>
        <dbReference type="EMBL" id="ADI17045.1"/>
    </source>
</evidence>
<dbReference type="AlphaFoldDB" id="E0XRK4"/>
<protein>
    <submittedName>
        <fullName evidence="1">Uncharacterized protein</fullName>
    </submittedName>
</protein>
<name>E0XRK4_9PROT</name>
<dbReference type="EMBL" id="GU474853">
    <property type="protein sequence ID" value="ADI17045.1"/>
    <property type="molecule type" value="Genomic_DNA"/>
</dbReference>